<organism evidence="2 3">
    <name type="scientific">Shewanella japonica</name>
    <dbReference type="NCBI Taxonomy" id="93973"/>
    <lineage>
        <taxon>Bacteria</taxon>
        <taxon>Pseudomonadati</taxon>
        <taxon>Pseudomonadota</taxon>
        <taxon>Gammaproteobacteria</taxon>
        <taxon>Alteromonadales</taxon>
        <taxon>Shewanellaceae</taxon>
        <taxon>Shewanella</taxon>
    </lineage>
</organism>
<keyword evidence="2" id="KW-0418">Kinase</keyword>
<dbReference type="Proteomes" id="UP000191820">
    <property type="component" value="Chromosome"/>
</dbReference>
<evidence type="ECO:0000313" key="3">
    <source>
        <dbReference type="Proteomes" id="UP000191820"/>
    </source>
</evidence>
<dbReference type="SMART" id="SM00471">
    <property type="entry name" value="HDc"/>
    <property type="match status" value="1"/>
</dbReference>
<dbReference type="EMBL" id="CP020472">
    <property type="protein sequence ID" value="ARD20358.1"/>
    <property type="molecule type" value="Genomic_DNA"/>
</dbReference>
<sequence>MFKKLFYKLFNVRPTQEVNAAKSLDSQQSVLLKRSANAQVASRPKQASHQQTSEQASVAVPTSVLDASALFYSLLFPSSSQDTGAMANDLERSVLAKIEQAFTAPQAIAEKVLKLPSRLSEVDRQIAQSDVDTKSLLLLIEQDPVLSIEVLKLCNSSAFKRSDKQITSLQQAVVQIGLSQLQLFVRTSLMKEMINIKPIYFRRFGAEIWRHSMQVAFLANELAEHDGDTAFFLGLLHDVGKIAIFKMMIEAFRQAEPGEQPSSVLFKQVMTTKSLGLSALLVKYWQLPAEFEVPLTQLANCHHKPTDSMALIIWRANIISECSMLKQVDKLTEQAQSQLLSQVAISHDEFELLHQKLITL</sequence>
<dbReference type="InterPro" id="IPR052340">
    <property type="entry name" value="RNase_Y/CdgJ"/>
</dbReference>
<dbReference type="PROSITE" id="PS51833">
    <property type="entry name" value="HDOD"/>
    <property type="match status" value="1"/>
</dbReference>
<dbReference type="Gene3D" id="1.10.3210.10">
    <property type="entry name" value="Hypothetical protein af1432"/>
    <property type="match status" value="1"/>
</dbReference>
<dbReference type="InterPro" id="IPR003607">
    <property type="entry name" value="HD/PDEase_dom"/>
</dbReference>
<evidence type="ECO:0000259" key="1">
    <source>
        <dbReference type="PROSITE" id="PS51833"/>
    </source>
</evidence>
<dbReference type="GO" id="GO:0016301">
    <property type="term" value="F:kinase activity"/>
    <property type="evidence" value="ECO:0007669"/>
    <property type="project" value="UniProtKB-KW"/>
</dbReference>
<keyword evidence="3" id="KW-1185">Reference proteome</keyword>
<accession>A0ABM6JF57</accession>
<name>A0ABM6JF57_9GAMM</name>
<protein>
    <submittedName>
        <fullName evidence="2">Histidine kinase</fullName>
    </submittedName>
</protein>
<dbReference type="RefSeq" id="WP_080914489.1">
    <property type="nucleotide sequence ID" value="NZ_CP020472.1"/>
</dbReference>
<dbReference type="Pfam" id="PF08668">
    <property type="entry name" value="HDOD"/>
    <property type="match status" value="1"/>
</dbReference>
<gene>
    <name evidence="2" type="ORF">SJ2017_0005</name>
</gene>
<dbReference type="PANTHER" id="PTHR33525:SF6">
    <property type="entry name" value="HDOD DOMAIN-CONTAINING PROTEIN"/>
    <property type="match status" value="1"/>
</dbReference>
<dbReference type="CDD" id="cd00077">
    <property type="entry name" value="HDc"/>
    <property type="match status" value="1"/>
</dbReference>
<dbReference type="InterPro" id="IPR013976">
    <property type="entry name" value="HDOD"/>
</dbReference>
<reference evidence="2 3" key="1">
    <citation type="submission" date="2017-03" db="EMBL/GenBank/DDBJ databases">
        <title>Genome sequencing of Shewanella japonica KCTC 22435.</title>
        <authorList>
            <person name="Kim K.M."/>
        </authorList>
    </citation>
    <scope>NUCLEOTIDE SEQUENCE [LARGE SCALE GENOMIC DNA]</scope>
    <source>
        <strain evidence="2 3">KCTC 22435</strain>
    </source>
</reference>
<keyword evidence="2" id="KW-0808">Transferase</keyword>
<evidence type="ECO:0000313" key="2">
    <source>
        <dbReference type="EMBL" id="ARD20358.1"/>
    </source>
</evidence>
<proteinExistence type="predicted"/>
<dbReference type="SUPFAM" id="SSF109604">
    <property type="entry name" value="HD-domain/PDEase-like"/>
    <property type="match status" value="1"/>
</dbReference>
<dbReference type="PANTHER" id="PTHR33525">
    <property type="match status" value="1"/>
</dbReference>
<feature type="domain" description="HDOD" evidence="1">
    <location>
        <begin position="112"/>
        <end position="301"/>
    </location>
</feature>